<proteinExistence type="predicted"/>
<dbReference type="InterPro" id="IPR023214">
    <property type="entry name" value="HAD_sf"/>
</dbReference>
<dbReference type="SUPFAM" id="SSF56784">
    <property type="entry name" value="HAD-like"/>
    <property type="match status" value="1"/>
</dbReference>
<dbReference type="InterPro" id="IPR036412">
    <property type="entry name" value="HAD-like_sf"/>
</dbReference>
<keyword evidence="1" id="KW-0378">Hydrolase</keyword>
<dbReference type="NCBIfam" id="TIGR01549">
    <property type="entry name" value="HAD-SF-IA-v1"/>
    <property type="match status" value="1"/>
</dbReference>
<dbReference type="InterPro" id="IPR050155">
    <property type="entry name" value="HAD-like_hydrolase_sf"/>
</dbReference>
<dbReference type="RefSeq" id="WP_310519951.1">
    <property type="nucleotide sequence ID" value="NZ_BAABBS010000003.1"/>
</dbReference>
<protein>
    <submittedName>
        <fullName evidence="1">HAD family hydrolase</fullName>
        <ecNumber evidence="1">3.-.-.-</ecNumber>
    </submittedName>
</protein>
<comment type="caution">
    <text evidence="1">The sequence shown here is derived from an EMBL/GenBank/DDBJ whole genome shotgun (WGS) entry which is preliminary data.</text>
</comment>
<dbReference type="PANTHER" id="PTHR43434:SF16">
    <property type="entry name" value="BLL8046 PROTEIN"/>
    <property type="match status" value="1"/>
</dbReference>
<dbReference type="EMBL" id="JAVKGS010000001">
    <property type="protein sequence ID" value="MDR5691327.1"/>
    <property type="molecule type" value="Genomic_DNA"/>
</dbReference>
<dbReference type="SFLD" id="SFLDS00003">
    <property type="entry name" value="Haloacid_Dehalogenase"/>
    <property type="match status" value="1"/>
</dbReference>
<evidence type="ECO:0000313" key="2">
    <source>
        <dbReference type="Proteomes" id="UP001260072"/>
    </source>
</evidence>
<dbReference type="EC" id="3.-.-.-" evidence="1"/>
<dbReference type="Gene3D" id="1.10.150.240">
    <property type="entry name" value="Putative phosphatase, domain 2"/>
    <property type="match status" value="1"/>
</dbReference>
<dbReference type="InterPro" id="IPR023198">
    <property type="entry name" value="PGP-like_dom2"/>
</dbReference>
<gene>
    <name evidence="1" type="ORF">RH861_04540</name>
</gene>
<sequence length="222" mass="23689">MTPTARPSTILFDIDGTLVDSNFLHVDAWQRAFALQGVHADAWRIHRAIGQDASRLVTELAGERDEAWTAEAKQGHSLFYRELAPRLRAFDGATDLLRAVADRGMRAVLATSAPDEELELLLRALDAGDAVHATTSADDVDRAKPDPDILAVALERAGTDAADAAFVGDSTWDMIAAARAGVIAYGVRSGGTSAGELREAGAREVFDDPADLLARLDELVLG</sequence>
<keyword evidence="2" id="KW-1185">Reference proteome</keyword>
<organism evidence="1 2">
    <name type="scientific">Agromyces indicus</name>
    <dbReference type="NCBI Taxonomy" id="758919"/>
    <lineage>
        <taxon>Bacteria</taxon>
        <taxon>Bacillati</taxon>
        <taxon>Actinomycetota</taxon>
        <taxon>Actinomycetes</taxon>
        <taxon>Micrococcales</taxon>
        <taxon>Microbacteriaceae</taxon>
        <taxon>Agromyces</taxon>
    </lineage>
</organism>
<dbReference type="Proteomes" id="UP001260072">
    <property type="component" value="Unassembled WGS sequence"/>
</dbReference>
<dbReference type="InterPro" id="IPR006439">
    <property type="entry name" value="HAD-SF_hydro_IA"/>
</dbReference>
<dbReference type="Pfam" id="PF00702">
    <property type="entry name" value="Hydrolase"/>
    <property type="match status" value="1"/>
</dbReference>
<reference evidence="2" key="1">
    <citation type="submission" date="2023-07" db="EMBL/GenBank/DDBJ databases">
        <title>Description of three actinobacteria isolated from air of manufacturing shop in a pharmaceutical factory.</title>
        <authorList>
            <person name="Zhang D.-F."/>
        </authorList>
    </citation>
    <scope>NUCLEOTIDE SEQUENCE [LARGE SCALE GENOMIC DNA]</scope>
    <source>
        <strain evidence="2">CCTCC AB 2011122</strain>
    </source>
</reference>
<dbReference type="Gene3D" id="3.40.50.1000">
    <property type="entry name" value="HAD superfamily/HAD-like"/>
    <property type="match status" value="1"/>
</dbReference>
<dbReference type="NCBIfam" id="TIGR01509">
    <property type="entry name" value="HAD-SF-IA-v3"/>
    <property type="match status" value="1"/>
</dbReference>
<dbReference type="PANTHER" id="PTHR43434">
    <property type="entry name" value="PHOSPHOGLYCOLATE PHOSPHATASE"/>
    <property type="match status" value="1"/>
</dbReference>
<dbReference type="SFLD" id="SFLDG01135">
    <property type="entry name" value="C1.5.6:_HAD__Beta-PGM__Phospha"/>
    <property type="match status" value="1"/>
</dbReference>
<dbReference type="GO" id="GO:0016787">
    <property type="term" value="F:hydrolase activity"/>
    <property type="evidence" value="ECO:0007669"/>
    <property type="project" value="UniProtKB-KW"/>
</dbReference>
<name>A0ABU1FJ29_9MICO</name>
<dbReference type="SFLD" id="SFLDG01129">
    <property type="entry name" value="C1.5:_HAD__Beta-PGM__Phosphata"/>
    <property type="match status" value="1"/>
</dbReference>
<accession>A0ABU1FJ29</accession>
<evidence type="ECO:0000313" key="1">
    <source>
        <dbReference type="EMBL" id="MDR5691327.1"/>
    </source>
</evidence>